<dbReference type="AlphaFoldDB" id="A0A382AA01"/>
<gene>
    <name evidence="1" type="ORF">METZ01_LOCUS151222</name>
</gene>
<organism evidence="1">
    <name type="scientific">marine metagenome</name>
    <dbReference type="NCBI Taxonomy" id="408172"/>
    <lineage>
        <taxon>unclassified sequences</taxon>
        <taxon>metagenomes</taxon>
        <taxon>ecological metagenomes</taxon>
    </lineage>
</organism>
<feature type="non-terminal residue" evidence="1">
    <location>
        <position position="34"/>
    </location>
</feature>
<evidence type="ECO:0000313" key="1">
    <source>
        <dbReference type="EMBL" id="SVA98368.1"/>
    </source>
</evidence>
<protein>
    <submittedName>
        <fullName evidence="1">Uncharacterized protein</fullName>
    </submittedName>
</protein>
<sequence length="34" mass="3814">MSLLLKLMLRLPDFLLKALIGEESKISGERVMAP</sequence>
<dbReference type="EMBL" id="UINC01024544">
    <property type="protein sequence ID" value="SVA98368.1"/>
    <property type="molecule type" value="Genomic_DNA"/>
</dbReference>
<reference evidence="1" key="1">
    <citation type="submission" date="2018-05" db="EMBL/GenBank/DDBJ databases">
        <authorList>
            <person name="Lanie J.A."/>
            <person name="Ng W.-L."/>
            <person name="Kazmierczak K.M."/>
            <person name="Andrzejewski T.M."/>
            <person name="Davidsen T.M."/>
            <person name="Wayne K.J."/>
            <person name="Tettelin H."/>
            <person name="Glass J.I."/>
            <person name="Rusch D."/>
            <person name="Podicherti R."/>
            <person name="Tsui H.-C.T."/>
            <person name="Winkler M.E."/>
        </authorList>
    </citation>
    <scope>NUCLEOTIDE SEQUENCE</scope>
</reference>
<name>A0A382AA01_9ZZZZ</name>
<accession>A0A382AA01</accession>
<proteinExistence type="predicted"/>